<proteinExistence type="predicted"/>
<evidence type="ECO:0000313" key="2">
    <source>
        <dbReference type="Proteomes" id="UP000789901"/>
    </source>
</evidence>
<feature type="non-terminal residue" evidence="1">
    <location>
        <position position="59"/>
    </location>
</feature>
<organism evidence="1 2">
    <name type="scientific">Gigaspora margarita</name>
    <dbReference type="NCBI Taxonomy" id="4874"/>
    <lineage>
        <taxon>Eukaryota</taxon>
        <taxon>Fungi</taxon>
        <taxon>Fungi incertae sedis</taxon>
        <taxon>Mucoromycota</taxon>
        <taxon>Glomeromycotina</taxon>
        <taxon>Glomeromycetes</taxon>
        <taxon>Diversisporales</taxon>
        <taxon>Gigasporaceae</taxon>
        <taxon>Gigaspora</taxon>
    </lineage>
</organism>
<accession>A0ABN7WY86</accession>
<dbReference type="EMBL" id="CAJVQB010068599">
    <property type="protein sequence ID" value="CAG8842311.1"/>
    <property type="molecule type" value="Genomic_DNA"/>
</dbReference>
<dbReference type="Proteomes" id="UP000789901">
    <property type="component" value="Unassembled WGS sequence"/>
</dbReference>
<evidence type="ECO:0000313" key="1">
    <source>
        <dbReference type="EMBL" id="CAG8842311.1"/>
    </source>
</evidence>
<name>A0ABN7WY86_GIGMA</name>
<keyword evidence="2" id="KW-1185">Reference proteome</keyword>
<feature type="non-terminal residue" evidence="1">
    <location>
        <position position="1"/>
    </location>
</feature>
<protein>
    <submittedName>
        <fullName evidence="1">33949_t:CDS:1</fullName>
    </submittedName>
</protein>
<sequence>ITRQTGRKDLHRRLQIMSYEELHQWATYMKSEDVHLRSMGEQKIFIVWNEFFPTDKSLL</sequence>
<gene>
    <name evidence="1" type="ORF">GMARGA_LOCUS35914</name>
</gene>
<reference evidence="1 2" key="1">
    <citation type="submission" date="2021-06" db="EMBL/GenBank/DDBJ databases">
        <authorList>
            <person name="Kallberg Y."/>
            <person name="Tangrot J."/>
            <person name="Rosling A."/>
        </authorList>
    </citation>
    <scope>NUCLEOTIDE SEQUENCE [LARGE SCALE GENOMIC DNA]</scope>
    <source>
        <strain evidence="1 2">120-4 pot B 10/14</strain>
    </source>
</reference>
<comment type="caution">
    <text evidence="1">The sequence shown here is derived from an EMBL/GenBank/DDBJ whole genome shotgun (WGS) entry which is preliminary data.</text>
</comment>